<evidence type="ECO:0000313" key="3">
    <source>
        <dbReference type="Proteomes" id="UP000680865"/>
    </source>
</evidence>
<dbReference type="RefSeq" id="WP_212997781.1">
    <property type="nucleotide sequence ID" value="NZ_BAAATW010000011.1"/>
</dbReference>
<protein>
    <recommendedName>
        <fullName evidence="1">SnoaL-like domain-containing protein</fullName>
    </recommendedName>
</protein>
<dbReference type="Gene3D" id="3.10.450.50">
    <property type="match status" value="1"/>
</dbReference>
<dbReference type="AlphaFoldDB" id="A0A919SGZ7"/>
<name>A0A919SGZ7_9ACTN</name>
<evidence type="ECO:0000313" key="2">
    <source>
        <dbReference type="EMBL" id="GIM72247.1"/>
    </source>
</evidence>
<proteinExistence type="predicted"/>
<accession>A0A919SGZ7</accession>
<dbReference type="EMBL" id="BOQP01000012">
    <property type="protein sequence ID" value="GIM72247.1"/>
    <property type="molecule type" value="Genomic_DNA"/>
</dbReference>
<evidence type="ECO:0000259" key="1">
    <source>
        <dbReference type="Pfam" id="PF13577"/>
    </source>
</evidence>
<gene>
    <name evidence="2" type="ORF">Aco04nite_29310</name>
</gene>
<reference evidence="2" key="1">
    <citation type="submission" date="2021-03" db="EMBL/GenBank/DDBJ databases">
        <title>Whole genome shotgun sequence of Actinoplanes consettensis NBRC 14913.</title>
        <authorList>
            <person name="Komaki H."/>
            <person name="Tamura T."/>
        </authorList>
    </citation>
    <scope>NUCLEOTIDE SEQUENCE</scope>
    <source>
        <strain evidence="2">NBRC 14913</strain>
    </source>
</reference>
<feature type="domain" description="SnoaL-like" evidence="1">
    <location>
        <begin position="5"/>
        <end position="129"/>
    </location>
</feature>
<dbReference type="Pfam" id="PF13577">
    <property type="entry name" value="SnoaL_4"/>
    <property type="match status" value="1"/>
</dbReference>
<sequence>MVLNADDRLAIHEVISLHGHLCDASAYDRFDLVFTADLVVDVSDLGLAPVPHVGPSQERLDMYIGVAHSRGPGDTIALHVTNVLVVEDGAGARAWSKALALGRDGSVASYTYADRLVRTDVGWRIRHRKVSPRRVPGVGIEPLIV</sequence>
<dbReference type="InterPro" id="IPR032710">
    <property type="entry name" value="NTF2-like_dom_sf"/>
</dbReference>
<dbReference type="InterPro" id="IPR037401">
    <property type="entry name" value="SnoaL-like"/>
</dbReference>
<keyword evidence="3" id="KW-1185">Reference proteome</keyword>
<dbReference type="Proteomes" id="UP000680865">
    <property type="component" value="Unassembled WGS sequence"/>
</dbReference>
<dbReference type="SUPFAM" id="SSF54427">
    <property type="entry name" value="NTF2-like"/>
    <property type="match status" value="1"/>
</dbReference>
<comment type="caution">
    <text evidence="2">The sequence shown here is derived from an EMBL/GenBank/DDBJ whole genome shotgun (WGS) entry which is preliminary data.</text>
</comment>
<organism evidence="2 3">
    <name type="scientific">Winogradskya consettensis</name>
    <dbReference type="NCBI Taxonomy" id="113560"/>
    <lineage>
        <taxon>Bacteria</taxon>
        <taxon>Bacillati</taxon>
        <taxon>Actinomycetota</taxon>
        <taxon>Actinomycetes</taxon>
        <taxon>Micromonosporales</taxon>
        <taxon>Micromonosporaceae</taxon>
        <taxon>Winogradskya</taxon>
    </lineage>
</organism>